<dbReference type="NCBIfam" id="TIGR03696">
    <property type="entry name" value="Rhs_assc_core"/>
    <property type="match status" value="1"/>
</dbReference>
<comment type="caution">
    <text evidence="4">The sequence shown here is derived from an EMBL/GenBank/DDBJ whole genome shotgun (WGS) entry which is preliminary data.</text>
</comment>
<dbReference type="PANTHER" id="PTHR32305">
    <property type="match status" value="1"/>
</dbReference>
<feature type="non-terminal residue" evidence="4">
    <location>
        <position position="1"/>
    </location>
</feature>
<accession>A0ABU9C2H4</accession>
<sequence>NKPRTYTDANKHKTTFDYYADGKLKSVTDGLNHVIAKFTYDPDTGRLKTLTNALNKAVTYSYDGADLSSVVAPLKRTYSFGHDSVGRTWSKSDPLGNTIYLEWTALNRLKSITDPLKGTAEFVYDDNGFTIQQIDQKKNPRKFKPTAIVTLDTMTDALANGESRLYEPGGKLRQLIDRNGQLSTVTYDSLGRAKLMSFGATAANPTAYRSQVELTWDKGNRLRVIEDRICGTPQTNLNCSKIASKRLIKRTYDDLDQMTQEVTPQAEVNYTYDDGGRRQTMFVRNGAPGSQVDQPLVTYTWDDADRLRQIEQAAGPANGNVKQVIKLDPDDAGRRLKTTLSNGSTMNYTWDDASQLKAIVFKKADDTVIGDLTYGYDGAGRRTSIGGSMARMNLPTAEVSAQYDANNRLKQWGAAAFQYDNNGNLLSDGALTYTWDERNQLKGINNGGSEQASFQYDIGGRRTSKTIGATTTGYVYDGSNFTQELNGNSNTSSIRAQLITGGLDETFLRMEGGELASLLTDANNNTVRVTDANQSKLVDYTYEPYGSTSADNSDGNTQQFTGRENDNPGNANGLYYYRARYYMPGCMRFISEDPIGWASGQTNNYAYVGGDPIAYRDPDGRIVLNLIAGALGGLANMAGAALHDCAGGYGQAFVNGFVGGFVGSFLGPVVGGAVGAGITDAMNQGARPWDPSTWGQVDMKSVGAAAIGGAVGGAIVKGVAGTLPGIDATPDSREVMETVMGVTVGISAGEVAAASYNAASGGSYSCPK</sequence>
<evidence type="ECO:0000256" key="2">
    <source>
        <dbReference type="SAM" id="MobiDB-lite"/>
    </source>
</evidence>
<dbReference type="Proteomes" id="UP001371218">
    <property type="component" value="Unassembled WGS sequence"/>
</dbReference>
<protein>
    <submittedName>
        <fullName evidence="4">RHS repeat-associated core domain-containing protein</fullName>
    </submittedName>
</protein>
<evidence type="ECO:0000313" key="5">
    <source>
        <dbReference type="Proteomes" id="UP001371218"/>
    </source>
</evidence>
<feature type="domain" description="Teneurin-like YD-shell" evidence="3">
    <location>
        <begin position="3"/>
        <end position="116"/>
    </location>
</feature>
<evidence type="ECO:0000256" key="1">
    <source>
        <dbReference type="ARBA" id="ARBA00022737"/>
    </source>
</evidence>
<evidence type="ECO:0000313" key="4">
    <source>
        <dbReference type="EMBL" id="MEK8035060.1"/>
    </source>
</evidence>
<gene>
    <name evidence="4" type="ORF">AACH06_29945</name>
</gene>
<dbReference type="InterPro" id="IPR050708">
    <property type="entry name" value="T6SS_VgrG/RHS"/>
</dbReference>
<dbReference type="RefSeq" id="WP_341429495.1">
    <property type="nucleotide sequence ID" value="NZ_JBBUTG010000063.1"/>
</dbReference>
<dbReference type="Gene3D" id="2.180.10.10">
    <property type="entry name" value="RHS repeat-associated core"/>
    <property type="match status" value="2"/>
</dbReference>
<organism evidence="4 5">
    <name type="scientific">Ideonella lacteola</name>
    <dbReference type="NCBI Taxonomy" id="2984193"/>
    <lineage>
        <taxon>Bacteria</taxon>
        <taxon>Pseudomonadati</taxon>
        <taxon>Pseudomonadota</taxon>
        <taxon>Betaproteobacteria</taxon>
        <taxon>Burkholderiales</taxon>
        <taxon>Sphaerotilaceae</taxon>
        <taxon>Ideonella</taxon>
    </lineage>
</organism>
<dbReference type="InterPro" id="IPR056823">
    <property type="entry name" value="TEN-like_YD-shell"/>
</dbReference>
<evidence type="ECO:0000259" key="3">
    <source>
        <dbReference type="Pfam" id="PF25023"/>
    </source>
</evidence>
<keyword evidence="5" id="KW-1185">Reference proteome</keyword>
<feature type="domain" description="Teneurin-like YD-shell" evidence="3">
    <location>
        <begin position="342"/>
        <end position="553"/>
    </location>
</feature>
<dbReference type="EMBL" id="JBBUTG010000063">
    <property type="protein sequence ID" value="MEK8035060.1"/>
    <property type="molecule type" value="Genomic_DNA"/>
</dbReference>
<dbReference type="InterPro" id="IPR022385">
    <property type="entry name" value="Rhs_assc_core"/>
</dbReference>
<proteinExistence type="predicted"/>
<dbReference type="PANTHER" id="PTHR32305:SF15">
    <property type="entry name" value="PROTEIN RHSA-RELATED"/>
    <property type="match status" value="1"/>
</dbReference>
<name>A0ABU9C2H4_9BURK</name>
<feature type="region of interest" description="Disordered" evidence="2">
    <location>
        <begin position="546"/>
        <end position="566"/>
    </location>
</feature>
<reference evidence="4 5" key="1">
    <citation type="submission" date="2024-04" db="EMBL/GenBank/DDBJ databases">
        <title>Novel species of the genus Ideonella isolated from streams.</title>
        <authorList>
            <person name="Lu H."/>
        </authorList>
    </citation>
    <scope>NUCLEOTIDE SEQUENCE [LARGE SCALE GENOMIC DNA]</scope>
    <source>
        <strain evidence="4 5">DXS29W</strain>
    </source>
</reference>
<dbReference type="Pfam" id="PF25023">
    <property type="entry name" value="TEN_YD-shell"/>
    <property type="match status" value="2"/>
</dbReference>
<keyword evidence="1" id="KW-0677">Repeat</keyword>